<gene>
    <name evidence="2" type="ORF">EB796_012427</name>
</gene>
<evidence type="ECO:0000313" key="2">
    <source>
        <dbReference type="EMBL" id="KAF6029281.1"/>
    </source>
</evidence>
<feature type="transmembrane region" description="Helical" evidence="1">
    <location>
        <begin position="97"/>
        <end position="121"/>
    </location>
</feature>
<keyword evidence="1" id="KW-0472">Membrane</keyword>
<dbReference type="AlphaFoldDB" id="A0A7J7JUF0"/>
<keyword evidence="3" id="KW-1185">Reference proteome</keyword>
<proteinExistence type="predicted"/>
<reference evidence="2" key="1">
    <citation type="submission" date="2020-06" db="EMBL/GenBank/DDBJ databases">
        <title>Draft genome of Bugula neritina, a colonial animal packing powerful symbionts and potential medicines.</title>
        <authorList>
            <person name="Rayko M."/>
        </authorList>
    </citation>
    <scope>NUCLEOTIDE SEQUENCE [LARGE SCALE GENOMIC DNA]</scope>
    <source>
        <strain evidence="2">Kwan_BN1</strain>
    </source>
</reference>
<name>A0A7J7JUF0_BUGNE</name>
<evidence type="ECO:0000313" key="3">
    <source>
        <dbReference type="Proteomes" id="UP000593567"/>
    </source>
</evidence>
<dbReference type="Proteomes" id="UP000593567">
    <property type="component" value="Unassembled WGS sequence"/>
</dbReference>
<sequence>MAKATSTGIGQVDPNNNSRLLTPVDSCMLQLPEVSSTSLISPVHTFTTVDSPSEVNSTPLPGSSINLLGSRQSKGRDKSISTNVASSKKKMPYKFVLIWKLLGLVAVIINLLSLVCVVLAYSHEQWEIISYGKEVVTDFADQIYSAAHTEVYPDYYLISFNQSAISNSSEGAAEVSVAVSKTINNGMFKQCDTLTGKVKISTILVFFNLIKQTSSSHILCINNRSFFEV</sequence>
<dbReference type="EMBL" id="VXIV02001836">
    <property type="protein sequence ID" value="KAF6029281.1"/>
    <property type="molecule type" value="Genomic_DNA"/>
</dbReference>
<organism evidence="2 3">
    <name type="scientific">Bugula neritina</name>
    <name type="common">Brown bryozoan</name>
    <name type="synonym">Sertularia neritina</name>
    <dbReference type="NCBI Taxonomy" id="10212"/>
    <lineage>
        <taxon>Eukaryota</taxon>
        <taxon>Metazoa</taxon>
        <taxon>Spiralia</taxon>
        <taxon>Lophotrochozoa</taxon>
        <taxon>Bryozoa</taxon>
        <taxon>Gymnolaemata</taxon>
        <taxon>Cheilostomatida</taxon>
        <taxon>Flustrina</taxon>
        <taxon>Buguloidea</taxon>
        <taxon>Bugulidae</taxon>
        <taxon>Bugula</taxon>
    </lineage>
</organism>
<keyword evidence="1" id="KW-0812">Transmembrane</keyword>
<protein>
    <submittedName>
        <fullName evidence="2">Uncharacterized protein</fullName>
    </submittedName>
</protein>
<accession>A0A7J7JUF0</accession>
<comment type="caution">
    <text evidence="2">The sequence shown here is derived from an EMBL/GenBank/DDBJ whole genome shotgun (WGS) entry which is preliminary data.</text>
</comment>
<evidence type="ECO:0000256" key="1">
    <source>
        <dbReference type="SAM" id="Phobius"/>
    </source>
</evidence>
<keyword evidence="1" id="KW-1133">Transmembrane helix</keyword>